<dbReference type="PROSITE" id="PS00086">
    <property type="entry name" value="CYTOCHROME_P450"/>
    <property type="match status" value="1"/>
</dbReference>
<dbReference type="Proteomes" id="UP001190926">
    <property type="component" value="Unassembled WGS sequence"/>
</dbReference>
<keyword evidence="9 16" id="KW-0503">Monooxygenase</keyword>
<evidence type="ECO:0000256" key="5">
    <source>
        <dbReference type="ARBA" id="ARBA00022723"/>
    </source>
</evidence>
<keyword evidence="19" id="KW-1185">Reference proteome</keyword>
<keyword evidence="5 15" id="KW-0479">Metal-binding</keyword>
<evidence type="ECO:0000256" key="10">
    <source>
        <dbReference type="ARBA" id="ARBA00023136"/>
    </source>
</evidence>
<dbReference type="PANTHER" id="PTHR47947:SF62">
    <property type="entry name" value="CYTOCHROME P450, FAMILY 81, SUBFAMILY D, POLYPEPTIDE 5"/>
    <property type="match status" value="1"/>
</dbReference>
<dbReference type="InterPro" id="IPR050651">
    <property type="entry name" value="Plant_Cytochrome_P450_Monoox"/>
</dbReference>
<comment type="function">
    <text evidence="13">Involved in the biosynthesis of (+)-sesamin, a furofuran class lignan. Functions in a dual catalytic mode. Catalyzes the synthesis of (+)-sesamin from (+)- pinoresinol by formation of two successive methylenedioxy bridges on (+)-pinoresinol and (+)-piperitol, respectively.</text>
</comment>
<evidence type="ECO:0000313" key="18">
    <source>
        <dbReference type="EMBL" id="KAH6820231.1"/>
    </source>
</evidence>
<keyword evidence="17" id="KW-0732">Signal</keyword>
<gene>
    <name evidence="18" type="ORF">C2S53_008811</name>
</gene>
<dbReference type="PRINTS" id="PR00463">
    <property type="entry name" value="EP450I"/>
</dbReference>
<dbReference type="InterPro" id="IPR036396">
    <property type="entry name" value="Cyt_P450_sf"/>
</dbReference>
<comment type="similarity">
    <text evidence="2 16">Belongs to the cytochrome P450 family.</text>
</comment>
<proteinExistence type="inferred from homology"/>
<dbReference type="Pfam" id="PF00067">
    <property type="entry name" value="p450"/>
    <property type="match status" value="1"/>
</dbReference>
<comment type="catalytic activity">
    <reaction evidence="11">
        <text>(+)-pinoresinol + reduced [NADPH--hemoprotein reductase] + O2 = (+)-piperitol + oxidized [NADPH--hemoprotein reductase] + 2 H2O + H(+)</text>
        <dbReference type="Rhea" id="RHEA:56776"/>
        <dbReference type="Rhea" id="RHEA-COMP:11964"/>
        <dbReference type="Rhea" id="RHEA-COMP:11965"/>
        <dbReference type="ChEBI" id="CHEBI:40"/>
        <dbReference type="ChEBI" id="CHEBI:15377"/>
        <dbReference type="ChEBI" id="CHEBI:15378"/>
        <dbReference type="ChEBI" id="CHEBI:15379"/>
        <dbReference type="ChEBI" id="CHEBI:57618"/>
        <dbReference type="ChEBI" id="CHEBI:58210"/>
        <dbReference type="ChEBI" id="CHEBI:141003"/>
        <dbReference type="EC" id="1.14.19.74"/>
    </reaction>
    <physiologicalReaction direction="left-to-right" evidence="11">
        <dbReference type="Rhea" id="RHEA:56777"/>
    </physiologicalReaction>
</comment>
<keyword evidence="6" id="KW-1133">Transmembrane helix</keyword>
<keyword evidence="4" id="KW-0812">Transmembrane</keyword>
<organism evidence="18 19">
    <name type="scientific">Perilla frutescens var. hirtella</name>
    <name type="common">Perilla citriodora</name>
    <name type="synonym">Perilla setoyensis</name>
    <dbReference type="NCBI Taxonomy" id="608512"/>
    <lineage>
        <taxon>Eukaryota</taxon>
        <taxon>Viridiplantae</taxon>
        <taxon>Streptophyta</taxon>
        <taxon>Embryophyta</taxon>
        <taxon>Tracheophyta</taxon>
        <taxon>Spermatophyta</taxon>
        <taxon>Magnoliopsida</taxon>
        <taxon>eudicotyledons</taxon>
        <taxon>Gunneridae</taxon>
        <taxon>Pentapetalae</taxon>
        <taxon>asterids</taxon>
        <taxon>lamiids</taxon>
        <taxon>Lamiales</taxon>
        <taxon>Lamiaceae</taxon>
        <taxon>Nepetoideae</taxon>
        <taxon>Elsholtzieae</taxon>
        <taxon>Perilla</taxon>
    </lineage>
</organism>
<dbReference type="PRINTS" id="PR00385">
    <property type="entry name" value="P450"/>
</dbReference>
<keyword evidence="8 15" id="KW-0408">Iron</keyword>
<dbReference type="GO" id="GO:0102915">
    <property type="term" value="F:piperitol synthase activity"/>
    <property type="evidence" value="ECO:0007669"/>
    <property type="project" value="UniProtKB-EC"/>
</dbReference>
<dbReference type="AlphaFoldDB" id="A0AAD4IRZ1"/>
<dbReference type="Gene3D" id="1.10.630.10">
    <property type="entry name" value="Cytochrome P450"/>
    <property type="match status" value="1"/>
</dbReference>
<keyword evidence="10" id="KW-0472">Membrane</keyword>
<evidence type="ECO:0000256" key="8">
    <source>
        <dbReference type="ARBA" id="ARBA00023004"/>
    </source>
</evidence>
<name>A0AAD4IRZ1_PERFH</name>
<evidence type="ECO:0000256" key="4">
    <source>
        <dbReference type="ARBA" id="ARBA00022692"/>
    </source>
</evidence>
<evidence type="ECO:0000256" key="11">
    <source>
        <dbReference type="ARBA" id="ARBA00052022"/>
    </source>
</evidence>
<comment type="catalytic activity">
    <reaction evidence="12">
        <text>(+)-piperitol + reduced [NADPH--hemoprotein reductase] + O2 = (+)-sesamin + oxidized [NADPH--hemoprotein reductase] + 2 H2O + H(+)</text>
        <dbReference type="Rhea" id="RHEA:56780"/>
        <dbReference type="Rhea" id="RHEA-COMP:11964"/>
        <dbReference type="Rhea" id="RHEA-COMP:11965"/>
        <dbReference type="ChEBI" id="CHEBI:15377"/>
        <dbReference type="ChEBI" id="CHEBI:15378"/>
        <dbReference type="ChEBI" id="CHEBI:15379"/>
        <dbReference type="ChEBI" id="CHEBI:57618"/>
        <dbReference type="ChEBI" id="CHEBI:58210"/>
        <dbReference type="ChEBI" id="CHEBI:66470"/>
        <dbReference type="ChEBI" id="CHEBI:141003"/>
        <dbReference type="EC" id="1.14.19.74"/>
    </reaction>
    <physiologicalReaction direction="left-to-right" evidence="12">
        <dbReference type="Rhea" id="RHEA:56781"/>
    </physiologicalReaction>
</comment>
<keyword evidence="3 15" id="KW-0349">Heme</keyword>
<evidence type="ECO:0000256" key="12">
    <source>
        <dbReference type="ARBA" id="ARBA00052057"/>
    </source>
</evidence>
<evidence type="ECO:0000256" key="17">
    <source>
        <dbReference type="SAM" id="SignalP"/>
    </source>
</evidence>
<evidence type="ECO:0000256" key="15">
    <source>
        <dbReference type="PIRSR" id="PIRSR602401-1"/>
    </source>
</evidence>
<feature type="signal peptide" evidence="17">
    <location>
        <begin position="1"/>
        <end position="26"/>
    </location>
</feature>
<dbReference type="SUPFAM" id="SSF48264">
    <property type="entry name" value="Cytochrome P450"/>
    <property type="match status" value="1"/>
</dbReference>
<dbReference type="InterPro" id="IPR017972">
    <property type="entry name" value="Cyt_P450_CS"/>
</dbReference>
<keyword evidence="7 16" id="KW-0560">Oxidoreductase</keyword>
<evidence type="ECO:0000256" key="13">
    <source>
        <dbReference type="ARBA" id="ARBA00056759"/>
    </source>
</evidence>
<evidence type="ECO:0000256" key="6">
    <source>
        <dbReference type="ARBA" id="ARBA00022989"/>
    </source>
</evidence>
<evidence type="ECO:0000256" key="9">
    <source>
        <dbReference type="ARBA" id="ARBA00023033"/>
    </source>
</evidence>
<feature type="binding site" description="axial binding residue" evidence="15">
    <location>
        <position position="443"/>
    </location>
    <ligand>
        <name>heme</name>
        <dbReference type="ChEBI" id="CHEBI:30413"/>
    </ligand>
    <ligandPart>
        <name>Fe</name>
        <dbReference type="ChEBI" id="CHEBI:18248"/>
    </ligandPart>
</feature>
<feature type="chain" id="PRO_5041998225" description="(+)-piperitol/(+)-sesamin synthase" evidence="17">
    <location>
        <begin position="27"/>
        <end position="507"/>
    </location>
</feature>
<sequence>MDFSPFYSIPFLTFLFLIFLSKIISGSKNTAPGPPRLPVIGHLHLLNKQPLYKTFQQFAQKYGPTISLKFGFRDTLVVSSPAAVEEIFTRNDLNFSNRPKFLSGRLLNYNFTTLGAAPYGPLWRNLRRLTTTEIFSTARLNTFLSIRQEEIKLLIKDLYRINSISGKDFARVEMKSKLSELSFNIIMRIVAEKRYFGDQLQSSEESRRFRDLIREMSYLSGASNPGDFLPFLQWIDYQGVAKRMRILQRKMDSFLQALIDEHRKNVDDNDAARKTMIHSMLALQQAEPEDYSDEIIKGIILILLMAGTDTTAVTMEWAISLLLNHPEVLSKAKSELDHYVGLGRLVDEPDISNLTYLQGIVNETLRLYPAVPLLAPRESSDDCTIGGFKVAGKTMLLVNAWAIHRDPQLWQEPERFKPERYEGVEEDSYRFKLIPFGLGRRKCPGAGLANREVTLALAALIQCFEWERVDEELVDMAEGAGLSMPKAKPLEAMCRARQEMVQVIFNL</sequence>
<dbReference type="EC" id="1.14.19.74" evidence="14"/>
<comment type="caution">
    <text evidence="18">The sequence shown here is derived from an EMBL/GenBank/DDBJ whole genome shotgun (WGS) entry which is preliminary data.</text>
</comment>
<dbReference type="CDD" id="cd20653">
    <property type="entry name" value="CYP81"/>
    <property type="match status" value="1"/>
</dbReference>
<accession>A0AAD4IRZ1</accession>
<evidence type="ECO:0000256" key="14">
    <source>
        <dbReference type="ARBA" id="ARBA00066876"/>
    </source>
</evidence>
<evidence type="ECO:0000256" key="16">
    <source>
        <dbReference type="RuleBase" id="RU000461"/>
    </source>
</evidence>
<reference evidence="18 19" key="1">
    <citation type="journal article" date="2021" name="Nat. Commun.">
        <title>Incipient diploidization of the medicinal plant Perilla within 10,000 years.</title>
        <authorList>
            <person name="Zhang Y."/>
            <person name="Shen Q."/>
            <person name="Leng L."/>
            <person name="Zhang D."/>
            <person name="Chen S."/>
            <person name="Shi Y."/>
            <person name="Ning Z."/>
            <person name="Chen S."/>
        </authorList>
    </citation>
    <scope>NUCLEOTIDE SEQUENCE [LARGE SCALE GENOMIC DNA]</scope>
    <source>
        <strain evidence="19">cv. PC099</strain>
    </source>
</reference>
<comment type="subcellular location">
    <subcellularLocation>
        <location evidence="1">Membrane</location>
        <topology evidence="1">Single-pass membrane protein</topology>
    </subcellularLocation>
</comment>
<dbReference type="PANTHER" id="PTHR47947">
    <property type="entry name" value="CYTOCHROME P450 82C3-RELATED"/>
    <property type="match status" value="1"/>
</dbReference>
<protein>
    <recommendedName>
        <fullName evidence="14">(+)-piperitol/(+)-sesamin synthase</fullName>
        <ecNumber evidence="14">1.14.19.74</ecNumber>
    </recommendedName>
</protein>
<comment type="cofactor">
    <cofactor evidence="15">
        <name>heme</name>
        <dbReference type="ChEBI" id="CHEBI:30413"/>
    </cofactor>
</comment>
<evidence type="ECO:0000256" key="7">
    <source>
        <dbReference type="ARBA" id="ARBA00023002"/>
    </source>
</evidence>
<dbReference type="InterPro" id="IPR001128">
    <property type="entry name" value="Cyt_P450"/>
</dbReference>
<evidence type="ECO:0000256" key="3">
    <source>
        <dbReference type="ARBA" id="ARBA00022617"/>
    </source>
</evidence>
<dbReference type="FunFam" id="1.10.630.10:FF:000023">
    <property type="entry name" value="Cytochrome P450 family protein"/>
    <property type="match status" value="1"/>
</dbReference>
<dbReference type="InterPro" id="IPR002401">
    <property type="entry name" value="Cyt_P450_E_grp-I"/>
</dbReference>
<dbReference type="GO" id="GO:0005506">
    <property type="term" value="F:iron ion binding"/>
    <property type="evidence" value="ECO:0007669"/>
    <property type="project" value="InterPro"/>
</dbReference>
<dbReference type="GO" id="GO:0020037">
    <property type="term" value="F:heme binding"/>
    <property type="evidence" value="ECO:0007669"/>
    <property type="project" value="InterPro"/>
</dbReference>
<evidence type="ECO:0000256" key="2">
    <source>
        <dbReference type="ARBA" id="ARBA00010617"/>
    </source>
</evidence>
<evidence type="ECO:0000256" key="1">
    <source>
        <dbReference type="ARBA" id="ARBA00004167"/>
    </source>
</evidence>
<dbReference type="EMBL" id="SDAM02004199">
    <property type="protein sequence ID" value="KAH6820231.1"/>
    <property type="molecule type" value="Genomic_DNA"/>
</dbReference>
<dbReference type="GO" id="GO:0016020">
    <property type="term" value="C:membrane"/>
    <property type="evidence" value="ECO:0007669"/>
    <property type="project" value="UniProtKB-SubCell"/>
</dbReference>
<evidence type="ECO:0000313" key="19">
    <source>
        <dbReference type="Proteomes" id="UP001190926"/>
    </source>
</evidence>